<dbReference type="Proteomes" id="UP001633002">
    <property type="component" value="Unassembled WGS sequence"/>
</dbReference>
<gene>
    <name evidence="1" type="ORF">R1sor_003657</name>
</gene>
<protein>
    <submittedName>
        <fullName evidence="1">Uncharacterized protein</fullName>
    </submittedName>
</protein>
<proteinExistence type="predicted"/>
<keyword evidence="2" id="KW-1185">Reference proteome</keyword>
<dbReference type="AlphaFoldDB" id="A0ABD3H280"/>
<dbReference type="EMBL" id="JBJQOH010000006">
    <property type="protein sequence ID" value="KAL3685635.1"/>
    <property type="molecule type" value="Genomic_DNA"/>
</dbReference>
<comment type="caution">
    <text evidence="1">The sequence shown here is derived from an EMBL/GenBank/DDBJ whole genome shotgun (WGS) entry which is preliminary data.</text>
</comment>
<sequence length="124" mass="13679">MSLRAQRHRSALPLLQTESIGSLLLGLIAHHINNPIRCNFIELGLLPSRATDDILSDSHLNLSILLAQSLRSSGTPHDLVLMVDPSCKAIHENQVIHEHYDEMVVLQNSVTAVEYTAHLGFLGN</sequence>
<evidence type="ECO:0000313" key="1">
    <source>
        <dbReference type="EMBL" id="KAL3685635.1"/>
    </source>
</evidence>
<name>A0ABD3H280_9MARC</name>
<reference evidence="1 2" key="1">
    <citation type="submission" date="2024-09" db="EMBL/GenBank/DDBJ databases">
        <title>Chromosome-scale assembly of Riccia sorocarpa.</title>
        <authorList>
            <person name="Paukszto L."/>
        </authorList>
    </citation>
    <scope>NUCLEOTIDE SEQUENCE [LARGE SCALE GENOMIC DNA]</scope>
    <source>
        <strain evidence="1">LP-2024</strain>
        <tissue evidence="1">Aerial parts of the thallus</tissue>
    </source>
</reference>
<organism evidence="1 2">
    <name type="scientific">Riccia sorocarpa</name>
    <dbReference type="NCBI Taxonomy" id="122646"/>
    <lineage>
        <taxon>Eukaryota</taxon>
        <taxon>Viridiplantae</taxon>
        <taxon>Streptophyta</taxon>
        <taxon>Embryophyta</taxon>
        <taxon>Marchantiophyta</taxon>
        <taxon>Marchantiopsida</taxon>
        <taxon>Marchantiidae</taxon>
        <taxon>Marchantiales</taxon>
        <taxon>Ricciaceae</taxon>
        <taxon>Riccia</taxon>
    </lineage>
</organism>
<accession>A0ABD3H280</accession>
<evidence type="ECO:0000313" key="2">
    <source>
        <dbReference type="Proteomes" id="UP001633002"/>
    </source>
</evidence>